<evidence type="ECO:0000256" key="1">
    <source>
        <dbReference type="SAM" id="MobiDB-lite"/>
    </source>
</evidence>
<evidence type="ECO:0000313" key="2">
    <source>
        <dbReference type="EMBL" id="PEH37782.1"/>
    </source>
</evidence>
<feature type="region of interest" description="Disordered" evidence="1">
    <location>
        <begin position="40"/>
        <end position="65"/>
    </location>
</feature>
<dbReference type="EMBL" id="PDDY01000004">
    <property type="protein sequence ID" value="PEH37782.1"/>
    <property type="molecule type" value="Genomic_DNA"/>
</dbReference>
<protein>
    <submittedName>
        <fullName evidence="2">Uncharacterized protein</fullName>
    </submittedName>
</protein>
<gene>
    <name evidence="2" type="ORF">CRM94_25185</name>
</gene>
<feature type="compositionally biased region" description="Basic residues" evidence="1">
    <location>
        <begin position="47"/>
        <end position="65"/>
    </location>
</feature>
<name>A0A2A7S2R7_BURGA</name>
<reference evidence="3" key="1">
    <citation type="submission" date="2017-09" db="EMBL/GenBank/DDBJ databases">
        <title>FDA dAtabase for Regulatory Grade micrObial Sequences (FDA-ARGOS): Supporting development and validation of Infectious Disease Dx tests.</title>
        <authorList>
            <person name="Minogue T."/>
            <person name="Wolcott M."/>
            <person name="Wasieloski L."/>
            <person name="Aguilar W."/>
            <person name="Moore D."/>
            <person name="Tallon L."/>
            <person name="Sadzewicz L."/>
            <person name="Ott S."/>
            <person name="Zhao X."/>
            <person name="Nagaraj S."/>
            <person name="Vavikolanu K."/>
            <person name="Aluvathingal J."/>
            <person name="Nadendla S."/>
            <person name="Sichtig H."/>
        </authorList>
    </citation>
    <scope>NUCLEOTIDE SEQUENCE [LARGE SCALE GENOMIC DNA]</scope>
    <source>
        <strain evidence="3">FDAARGOS_390</strain>
    </source>
</reference>
<accession>A0A2A7S2R7</accession>
<comment type="caution">
    <text evidence="2">The sequence shown here is derived from an EMBL/GenBank/DDBJ whole genome shotgun (WGS) entry which is preliminary data.</text>
</comment>
<dbReference type="AlphaFoldDB" id="A0A2A7S2R7"/>
<dbReference type="Proteomes" id="UP000220629">
    <property type="component" value="Unassembled WGS sequence"/>
</dbReference>
<sequence>MVVRADITGDNGRFENSVSCDAHLKSDEIDHAFGFFPRPLSGGAHSQQKRRMAITHRARSRRWYA</sequence>
<proteinExistence type="predicted"/>
<organism evidence="2 3">
    <name type="scientific">Burkholderia gladioli</name>
    <name type="common">Pseudomonas marginata</name>
    <name type="synonym">Phytomonas marginata</name>
    <dbReference type="NCBI Taxonomy" id="28095"/>
    <lineage>
        <taxon>Bacteria</taxon>
        <taxon>Pseudomonadati</taxon>
        <taxon>Pseudomonadota</taxon>
        <taxon>Betaproteobacteria</taxon>
        <taxon>Burkholderiales</taxon>
        <taxon>Burkholderiaceae</taxon>
        <taxon>Burkholderia</taxon>
    </lineage>
</organism>
<evidence type="ECO:0000313" key="3">
    <source>
        <dbReference type="Proteomes" id="UP000220629"/>
    </source>
</evidence>